<dbReference type="InterPro" id="IPR036770">
    <property type="entry name" value="Ankyrin_rpt-contain_sf"/>
</dbReference>
<sequence>MAPSDLSVAERSNNVNDNDNQSRPETEKQLTFMDSNLYRAAAEGRTTDDFKKPNHVHKLDQLLTPNRNTILHIHITASTNDETLFVEEILKLCPQLLLQANAKGEIPLHMGARYGHAHIVESLIKRVKANHNEDLERGIEAAKQMLRMTNKENDTSLHEAVRFRHLDVVRLLTNEDPDFLHYANEAGETPLYMAAERGYRDVVHEILENCSSPATGGPNGRTVLHAATIANDEAMTREVLYQNKLEKLDLTKQADENGWIPLHHAASLNYLEIVKLLLEKDKYTAYLANYEGMTALHIAASYGYCKIMKEILSRSPDCCDLVDKRGWNVLHFAVEGRDHIDAVDVILNDSSLSYLINEKDKNGNTPFHHVAISLNDSWALANHPRVDKMAFNKENRNALDIVSTNKDIQLFKL</sequence>
<accession>A0A2P5BX23</accession>
<protein>
    <submittedName>
        <fullName evidence="3">Transmembrane protein</fullName>
    </submittedName>
</protein>
<feature type="repeat" description="ANK" evidence="1">
    <location>
        <begin position="257"/>
        <end position="280"/>
    </location>
</feature>
<proteinExistence type="predicted"/>
<feature type="region of interest" description="Disordered" evidence="2">
    <location>
        <begin position="1"/>
        <end position="27"/>
    </location>
</feature>
<evidence type="ECO:0000256" key="1">
    <source>
        <dbReference type="PROSITE-ProRule" id="PRU00023"/>
    </source>
</evidence>
<comment type="caution">
    <text evidence="3">The sequence shown here is derived from an EMBL/GenBank/DDBJ whole genome shotgun (WGS) entry which is preliminary data.</text>
</comment>
<keyword evidence="3" id="KW-0472">Membrane</keyword>
<keyword evidence="4" id="KW-1185">Reference proteome</keyword>
<dbReference type="Proteomes" id="UP000237000">
    <property type="component" value="Unassembled WGS sequence"/>
</dbReference>
<evidence type="ECO:0000256" key="2">
    <source>
        <dbReference type="SAM" id="MobiDB-lite"/>
    </source>
</evidence>
<dbReference type="PROSITE" id="PS50297">
    <property type="entry name" value="ANK_REP_REGION"/>
    <property type="match status" value="4"/>
</dbReference>
<feature type="repeat" description="ANK" evidence="1">
    <location>
        <begin position="291"/>
        <end position="317"/>
    </location>
</feature>
<feature type="compositionally biased region" description="Polar residues" evidence="2">
    <location>
        <begin position="10"/>
        <end position="19"/>
    </location>
</feature>
<dbReference type="PANTHER" id="PTHR24121:SF22">
    <property type="entry name" value="PROTEIN ACCELERATED CELL DEATH 6-LIKE"/>
    <property type="match status" value="1"/>
</dbReference>
<dbReference type="PANTHER" id="PTHR24121">
    <property type="entry name" value="NO MECHANORECEPTOR POTENTIAL C, ISOFORM D-RELATED"/>
    <property type="match status" value="1"/>
</dbReference>
<dbReference type="SUPFAM" id="SSF48403">
    <property type="entry name" value="Ankyrin repeat"/>
    <property type="match status" value="1"/>
</dbReference>
<dbReference type="EMBL" id="JXTC01000446">
    <property type="protein sequence ID" value="PON53342.1"/>
    <property type="molecule type" value="Genomic_DNA"/>
</dbReference>
<feature type="non-terminal residue" evidence="3">
    <location>
        <position position="413"/>
    </location>
</feature>
<dbReference type="Pfam" id="PF12796">
    <property type="entry name" value="Ank_2"/>
    <property type="match status" value="2"/>
</dbReference>
<dbReference type="OrthoDB" id="1164686at2759"/>
<dbReference type="PROSITE" id="PS50088">
    <property type="entry name" value="ANK_REPEAT"/>
    <property type="match status" value="4"/>
</dbReference>
<feature type="repeat" description="ANK" evidence="1">
    <location>
        <begin position="103"/>
        <end position="126"/>
    </location>
</feature>
<dbReference type="AlphaFoldDB" id="A0A2P5BX23"/>
<organism evidence="3 4">
    <name type="scientific">Trema orientale</name>
    <name type="common">Charcoal tree</name>
    <name type="synonym">Celtis orientalis</name>
    <dbReference type="NCBI Taxonomy" id="63057"/>
    <lineage>
        <taxon>Eukaryota</taxon>
        <taxon>Viridiplantae</taxon>
        <taxon>Streptophyta</taxon>
        <taxon>Embryophyta</taxon>
        <taxon>Tracheophyta</taxon>
        <taxon>Spermatophyta</taxon>
        <taxon>Magnoliopsida</taxon>
        <taxon>eudicotyledons</taxon>
        <taxon>Gunneridae</taxon>
        <taxon>Pentapetalae</taxon>
        <taxon>rosids</taxon>
        <taxon>fabids</taxon>
        <taxon>Rosales</taxon>
        <taxon>Cannabaceae</taxon>
        <taxon>Trema</taxon>
    </lineage>
</organism>
<name>A0A2P5BX23_TREOI</name>
<dbReference type="SMART" id="SM00248">
    <property type="entry name" value="ANK"/>
    <property type="match status" value="8"/>
</dbReference>
<keyword evidence="3" id="KW-0812">Transmembrane</keyword>
<evidence type="ECO:0000313" key="3">
    <source>
        <dbReference type="EMBL" id="PON53342.1"/>
    </source>
</evidence>
<evidence type="ECO:0000313" key="4">
    <source>
        <dbReference type="Proteomes" id="UP000237000"/>
    </source>
</evidence>
<dbReference type="STRING" id="63057.A0A2P5BX23"/>
<dbReference type="Pfam" id="PF00023">
    <property type="entry name" value="Ank"/>
    <property type="match status" value="1"/>
</dbReference>
<dbReference type="Gene3D" id="1.25.40.20">
    <property type="entry name" value="Ankyrin repeat-containing domain"/>
    <property type="match status" value="2"/>
</dbReference>
<dbReference type="InterPro" id="IPR002110">
    <property type="entry name" value="Ankyrin_rpt"/>
</dbReference>
<keyword evidence="1" id="KW-0040">ANK repeat</keyword>
<reference evidence="4" key="1">
    <citation type="submission" date="2016-06" db="EMBL/GenBank/DDBJ databases">
        <title>Parallel loss of symbiosis genes in relatives of nitrogen-fixing non-legume Parasponia.</title>
        <authorList>
            <person name="Van Velzen R."/>
            <person name="Holmer R."/>
            <person name="Bu F."/>
            <person name="Rutten L."/>
            <person name="Van Zeijl A."/>
            <person name="Liu W."/>
            <person name="Santuari L."/>
            <person name="Cao Q."/>
            <person name="Sharma T."/>
            <person name="Shen D."/>
            <person name="Roswanjaya Y."/>
            <person name="Wardhani T."/>
            <person name="Kalhor M.S."/>
            <person name="Jansen J."/>
            <person name="Van den Hoogen J."/>
            <person name="Gungor B."/>
            <person name="Hartog M."/>
            <person name="Hontelez J."/>
            <person name="Verver J."/>
            <person name="Yang W.-C."/>
            <person name="Schijlen E."/>
            <person name="Repin R."/>
            <person name="Schilthuizen M."/>
            <person name="Schranz E."/>
            <person name="Heidstra R."/>
            <person name="Miyata K."/>
            <person name="Fedorova E."/>
            <person name="Kohlen W."/>
            <person name="Bisseling T."/>
            <person name="Smit S."/>
            <person name="Geurts R."/>
        </authorList>
    </citation>
    <scope>NUCLEOTIDE SEQUENCE [LARGE SCALE GENOMIC DNA]</scope>
    <source>
        <strain evidence="4">cv. RG33-2</strain>
    </source>
</reference>
<gene>
    <name evidence="3" type="ORF">TorRG33x02_305710</name>
</gene>
<feature type="repeat" description="ANK" evidence="1">
    <location>
        <begin position="186"/>
        <end position="209"/>
    </location>
</feature>
<dbReference type="InParanoid" id="A0A2P5BX23"/>